<organism evidence="1 2">
    <name type="scientific">Desulfomarina profundi</name>
    <dbReference type="NCBI Taxonomy" id="2772557"/>
    <lineage>
        <taxon>Bacteria</taxon>
        <taxon>Pseudomonadati</taxon>
        <taxon>Thermodesulfobacteriota</taxon>
        <taxon>Desulfobulbia</taxon>
        <taxon>Desulfobulbales</taxon>
        <taxon>Desulfobulbaceae</taxon>
        <taxon>Desulfomarina</taxon>
    </lineage>
</organism>
<accession>A0A8D5FPI5</accession>
<protein>
    <recommendedName>
        <fullName evidence="3">PilZ domain-containing protein</fullName>
    </recommendedName>
</protein>
<dbReference type="Proteomes" id="UP000826725">
    <property type="component" value="Chromosome"/>
</dbReference>
<evidence type="ECO:0000313" key="2">
    <source>
        <dbReference type="Proteomes" id="UP000826725"/>
    </source>
</evidence>
<dbReference type="AlphaFoldDB" id="A0A8D5FPI5"/>
<name>A0A8D5FPI5_9BACT</name>
<sequence length="89" mass="10282">MKQREQRKFIRYDALHLLDYVVLNENGDTCEYSMGRTMDVSVDGIKLETVYPLKTNTRLLITVGLEDDLVDLEGRTTHASPMKADIYQE</sequence>
<dbReference type="RefSeq" id="WP_228855687.1">
    <property type="nucleotide sequence ID" value="NZ_AP024086.1"/>
</dbReference>
<proteinExistence type="predicted"/>
<gene>
    <name evidence="1" type="ORF">DGMP_01470</name>
</gene>
<keyword evidence="2" id="KW-1185">Reference proteome</keyword>
<dbReference type="KEGG" id="dbk:DGMP_01470"/>
<dbReference type="EMBL" id="AP024086">
    <property type="protein sequence ID" value="BCL59454.1"/>
    <property type="molecule type" value="Genomic_DNA"/>
</dbReference>
<evidence type="ECO:0000313" key="1">
    <source>
        <dbReference type="EMBL" id="BCL59454.1"/>
    </source>
</evidence>
<evidence type="ECO:0008006" key="3">
    <source>
        <dbReference type="Google" id="ProtNLM"/>
    </source>
</evidence>
<reference evidence="1" key="1">
    <citation type="submission" date="2020-09" db="EMBL/GenBank/DDBJ databases">
        <title>Desulfogranum mesoprofundum gen. nov., sp. nov., a novel mesophilic, sulfate-reducing chemolithoautotroph isolated from a deep-sea hydrothermal vent chimney in the Suiyo Seamount.</title>
        <authorList>
            <person name="Hashimoto Y."/>
            <person name="Nakagawa S."/>
        </authorList>
    </citation>
    <scope>NUCLEOTIDE SEQUENCE</scope>
    <source>
        <strain evidence="1">KT2</strain>
    </source>
</reference>